<dbReference type="GO" id="GO:0003676">
    <property type="term" value="F:nucleic acid binding"/>
    <property type="evidence" value="ECO:0007669"/>
    <property type="project" value="InterPro"/>
</dbReference>
<proteinExistence type="predicted"/>
<keyword evidence="1" id="KW-0963">Cytoplasm</keyword>
<sequence>MDARLPLALESGLLSVPEIGRIAVFAPRAGTALSGLPKDRLHILTGFKPDHDHFAGQGYDCAVAPEGRYAAAVICLPRAKPQARALIAEAVSVTDGPVIVDGAKTDGVESLLKDCRKRVAVSAPISKAHGKLFWFEAEAAFDDWRAAPREIEGGFHTAPGVFSADGIDPGSALLADHLPAKLGRSVADLGGGWGYLSARALERDSIEALHLVEADHAACECARLNVSDPRLNIHWADATHWTPPQKLDAVISNPPFHTDRAADPGLGRAFIAAAAGMLAPSGQFWMVANRHLPYEDALARHFAKVETVGGTTRFKILHAARPSRQAR</sequence>
<evidence type="ECO:0000256" key="3">
    <source>
        <dbReference type="ARBA" id="ARBA00022603"/>
    </source>
</evidence>
<dbReference type="RefSeq" id="WP_157709047.1">
    <property type="nucleotide sequence ID" value="NZ_CP034348.1"/>
</dbReference>
<keyword evidence="3 7" id="KW-0489">Methyltransferase</keyword>
<protein>
    <submittedName>
        <fullName evidence="7">Class I SAM-dependent methyltransferase</fullName>
    </submittedName>
</protein>
<dbReference type="Gene3D" id="3.40.50.150">
    <property type="entry name" value="Vaccinia Virus protein VP39"/>
    <property type="match status" value="2"/>
</dbReference>
<evidence type="ECO:0000256" key="1">
    <source>
        <dbReference type="ARBA" id="ARBA00022490"/>
    </source>
</evidence>
<dbReference type="CDD" id="cd02440">
    <property type="entry name" value="AdoMet_MTases"/>
    <property type="match status" value="1"/>
</dbReference>
<keyword evidence="5" id="KW-0949">S-adenosyl-L-methionine</keyword>
<accession>A0A6I6IXU4</accession>
<dbReference type="Proteomes" id="UP000428330">
    <property type="component" value="Chromosome"/>
</dbReference>
<dbReference type="AlphaFoldDB" id="A0A6I6IXU4"/>
<dbReference type="GO" id="GO:0032259">
    <property type="term" value="P:methylation"/>
    <property type="evidence" value="ECO:0007669"/>
    <property type="project" value="UniProtKB-KW"/>
</dbReference>
<keyword evidence="2" id="KW-0698">rRNA processing</keyword>
<feature type="domain" description="Methyltransferase small" evidence="6">
    <location>
        <begin position="154"/>
        <end position="317"/>
    </location>
</feature>
<evidence type="ECO:0000256" key="5">
    <source>
        <dbReference type="ARBA" id="ARBA00022691"/>
    </source>
</evidence>
<keyword evidence="4 7" id="KW-0808">Transferase</keyword>
<evidence type="ECO:0000256" key="2">
    <source>
        <dbReference type="ARBA" id="ARBA00022552"/>
    </source>
</evidence>
<evidence type="ECO:0000259" key="6">
    <source>
        <dbReference type="Pfam" id="PF05175"/>
    </source>
</evidence>
<dbReference type="KEGG" id="rom:EI983_09590"/>
<dbReference type="SUPFAM" id="SSF53335">
    <property type="entry name" value="S-adenosyl-L-methionine-dependent methyltransferases"/>
    <property type="match status" value="1"/>
</dbReference>
<evidence type="ECO:0000313" key="8">
    <source>
        <dbReference type="Proteomes" id="UP000428330"/>
    </source>
</evidence>
<dbReference type="GO" id="GO:0008757">
    <property type="term" value="F:S-adenosylmethionine-dependent methyltransferase activity"/>
    <property type="evidence" value="ECO:0007669"/>
    <property type="project" value="InterPro"/>
</dbReference>
<evidence type="ECO:0000313" key="7">
    <source>
        <dbReference type="EMBL" id="QGY00362.1"/>
    </source>
</evidence>
<dbReference type="Pfam" id="PF05175">
    <property type="entry name" value="MTS"/>
    <property type="match status" value="1"/>
</dbReference>
<reference evidence="8" key="1">
    <citation type="submission" date="2018-12" db="EMBL/GenBank/DDBJ databases">
        <title>Complete genome sequence of Roseovarius sp. MME-070.</title>
        <authorList>
            <person name="Nam Y.-D."/>
            <person name="Kang J."/>
            <person name="Chung W.-H."/>
            <person name="Park Y.S."/>
        </authorList>
    </citation>
    <scope>NUCLEOTIDE SEQUENCE [LARGE SCALE GENOMIC DNA]</scope>
    <source>
        <strain evidence="8">MME-070</strain>
    </source>
</reference>
<gene>
    <name evidence="7" type="ORF">EI983_09590</name>
</gene>
<dbReference type="InterPro" id="IPR007848">
    <property type="entry name" value="Small_mtfrase_dom"/>
</dbReference>
<dbReference type="InterPro" id="IPR046977">
    <property type="entry name" value="RsmC/RlmG"/>
</dbReference>
<organism evidence="7 8">
    <name type="scientific">Roseovarius faecimaris</name>
    <dbReference type="NCBI Taxonomy" id="2494550"/>
    <lineage>
        <taxon>Bacteria</taxon>
        <taxon>Pseudomonadati</taxon>
        <taxon>Pseudomonadota</taxon>
        <taxon>Alphaproteobacteria</taxon>
        <taxon>Rhodobacterales</taxon>
        <taxon>Roseobacteraceae</taxon>
        <taxon>Roseovarius</taxon>
    </lineage>
</organism>
<dbReference type="PROSITE" id="PS00092">
    <property type="entry name" value="N6_MTASE"/>
    <property type="match status" value="1"/>
</dbReference>
<dbReference type="InterPro" id="IPR029063">
    <property type="entry name" value="SAM-dependent_MTases_sf"/>
</dbReference>
<dbReference type="GO" id="GO:0008170">
    <property type="term" value="F:N-methyltransferase activity"/>
    <property type="evidence" value="ECO:0007669"/>
    <property type="project" value="UniProtKB-ARBA"/>
</dbReference>
<name>A0A6I6IXU4_9RHOB</name>
<dbReference type="EMBL" id="CP034348">
    <property type="protein sequence ID" value="QGY00362.1"/>
    <property type="molecule type" value="Genomic_DNA"/>
</dbReference>
<evidence type="ECO:0000256" key="4">
    <source>
        <dbReference type="ARBA" id="ARBA00022679"/>
    </source>
</evidence>
<dbReference type="PANTHER" id="PTHR47816:SF4">
    <property type="entry name" value="RIBOSOMAL RNA SMALL SUBUNIT METHYLTRANSFERASE C"/>
    <property type="match status" value="1"/>
</dbReference>
<dbReference type="PANTHER" id="PTHR47816">
    <property type="entry name" value="RIBOSOMAL RNA SMALL SUBUNIT METHYLTRANSFERASE C"/>
    <property type="match status" value="1"/>
</dbReference>
<dbReference type="GO" id="GO:0006364">
    <property type="term" value="P:rRNA processing"/>
    <property type="evidence" value="ECO:0007669"/>
    <property type="project" value="UniProtKB-KW"/>
</dbReference>
<dbReference type="OrthoDB" id="9816072at2"/>
<dbReference type="InterPro" id="IPR002052">
    <property type="entry name" value="DNA_methylase_N6_adenine_CS"/>
</dbReference>
<keyword evidence="8" id="KW-1185">Reference proteome</keyword>